<evidence type="ECO:0000259" key="1">
    <source>
        <dbReference type="Pfam" id="PF03358"/>
    </source>
</evidence>
<dbReference type="InterPro" id="IPR050712">
    <property type="entry name" value="NAD(P)H-dep_reductase"/>
</dbReference>
<dbReference type="GO" id="GO:0016491">
    <property type="term" value="F:oxidoreductase activity"/>
    <property type="evidence" value="ECO:0007669"/>
    <property type="project" value="InterPro"/>
</dbReference>
<dbReference type="GO" id="GO:0010181">
    <property type="term" value="F:FMN binding"/>
    <property type="evidence" value="ECO:0007669"/>
    <property type="project" value="TreeGrafter"/>
</dbReference>
<dbReference type="AlphaFoldDB" id="A0A3B0XH08"/>
<dbReference type="SUPFAM" id="SSF52218">
    <property type="entry name" value="Flavoproteins"/>
    <property type="match status" value="1"/>
</dbReference>
<accession>A0A3B0XH08</accession>
<dbReference type="GO" id="GO:0005829">
    <property type="term" value="C:cytosol"/>
    <property type="evidence" value="ECO:0007669"/>
    <property type="project" value="TreeGrafter"/>
</dbReference>
<reference evidence="2" key="1">
    <citation type="submission" date="2018-06" db="EMBL/GenBank/DDBJ databases">
        <authorList>
            <person name="Zhirakovskaya E."/>
        </authorList>
    </citation>
    <scope>NUCLEOTIDE SEQUENCE</scope>
</reference>
<dbReference type="PANTHER" id="PTHR30543:SF21">
    <property type="entry name" value="NAD(P)H-DEPENDENT FMN REDUCTASE LOT6"/>
    <property type="match status" value="1"/>
</dbReference>
<sequence>MNNIRILAVSGSLREKSYNTALINAVAKLAPNDIEVLVFDDMNSIPLFNPDRENENISAVTNLKKALKKSNGLLISSPEYAHGISGVLKNALDWLVSGDEFPYIPVALANTSPRASHAQTALREVISTMSGVIIENASITVALLGTELDENGIINNSEISQHIIEKLNIFKTHITNNDSTPMD</sequence>
<feature type="domain" description="NADPH-dependent FMN reductase-like" evidence="1">
    <location>
        <begin position="5"/>
        <end position="137"/>
    </location>
</feature>
<name>A0A3B0XH08_9ZZZZ</name>
<dbReference type="InterPro" id="IPR029039">
    <property type="entry name" value="Flavoprotein-like_sf"/>
</dbReference>
<dbReference type="EMBL" id="UOFH01000166">
    <property type="protein sequence ID" value="VAW60889.1"/>
    <property type="molecule type" value="Genomic_DNA"/>
</dbReference>
<dbReference type="PANTHER" id="PTHR30543">
    <property type="entry name" value="CHROMATE REDUCTASE"/>
    <property type="match status" value="1"/>
</dbReference>
<protein>
    <submittedName>
        <fullName evidence="2">NADPH-dependent FMN reductase</fullName>
    </submittedName>
</protein>
<dbReference type="Pfam" id="PF03358">
    <property type="entry name" value="FMN_red"/>
    <property type="match status" value="1"/>
</dbReference>
<evidence type="ECO:0000313" key="2">
    <source>
        <dbReference type="EMBL" id="VAW60889.1"/>
    </source>
</evidence>
<organism evidence="2">
    <name type="scientific">hydrothermal vent metagenome</name>
    <dbReference type="NCBI Taxonomy" id="652676"/>
    <lineage>
        <taxon>unclassified sequences</taxon>
        <taxon>metagenomes</taxon>
        <taxon>ecological metagenomes</taxon>
    </lineage>
</organism>
<gene>
    <name evidence="2" type="ORF">MNBD_GAMMA08-891</name>
</gene>
<proteinExistence type="predicted"/>
<dbReference type="Gene3D" id="3.40.50.360">
    <property type="match status" value="1"/>
</dbReference>
<dbReference type="InterPro" id="IPR005025">
    <property type="entry name" value="FMN_Rdtase-like_dom"/>
</dbReference>